<dbReference type="SUPFAM" id="SSF53649">
    <property type="entry name" value="Alkaline phosphatase-like"/>
    <property type="match status" value="1"/>
</dbReference>
<keyword evidence="7 11" id="KW-0472">Membrane</keyword>
<evidence type="ECO:0000256" key="6">
    <source>
        <dbReference type="ARBA" id="ARBA00022989"/>
    </source>
</evidence>
<feature type="transmembrane region" description="Helical" evidence="11">
    <location>
        <begin position="133"/>
        <end position="149"/>
    </location>
</feature>
<feature type="binding site" evidence="10">
    <location>
        <position position="480"/>
    </location>
    <ligand>
        <name>Mn(2+)</name>
        <dbReference type="ChEBI" id="CHEBI:29035"/>
    </ligand>
</feature>
<evidence type="ECO:0000256" key="2">
    <source>
        <dbReference type="ARBA" id="ARBA00004936"/>
    </source>
</evidence>
<dbReference type="PANTHER" id="PTHR47371:SF3">
    <property type="entry name" value="PHOSPHOGLYCEROL TRANSFERASE I"/>
    <property type="match status" value="1"/>
</dbReference>
<feature type="transmembrane region" description="Helical" evidence="11">
    <location>
        <begin position="52"/>
        <end position="72"/>
    </location>
</feature>
<dbReference type="AlphaFoldDB" id="Q97KM9"/>
<evidence type="ECO:0000256" key="8">
    <source>
        <dbReference type="PIRSR" id="PIRSR005091-1"/>
    </source>
</evidence>
<name>Q97KM9_CLOAB</name>
<keyword evidence="13" id="KW-0808">Transferase</keyword>
<keyword evidence="14" id="KW-1185">Reference proteome</keyword>
<dbReference type="Gene3D" id="3.30.1120.170">
    <property type="match status" value="1"/>
</dbReference>
<evidence type="ECO:0000256" key="9">
    <source>
        <dbReference type="PIRSR" id="PIRSR005091-2"/>
    </source>
</evidence>
<dbReference type="GO" id="GO:0016740">
    <property type="term" value="F:transferase activity"/>
    <property type="evidence" value="ECO:0007669"/>
    <property type="project" value="UniProtKB-KW"/>
</dbReference>
<dbReference type="InterPro" id="IPR000917">
    <property type="entry name" value="Sulfatase_N"/>
</dbReference>
<feature type="transmembrane region" description="Helical" evidence="11">
    <location>
        <begin position="12"/>
        <end position="32"/>
    </location>
</feature>
<feature type="transmembrane region" description="Helical" evidence="11">
    <location>
        <begin position="79"/>
        <end position="99"/>
    </location>
</feature>
<evidence type="ECO:0000256" key="11">
    <source>
        <dbReference type="SAM" id="Phobius"/>
    </source>
</evidence>
<keyword evidence="4" id="KW-1003">Cell membrane</keyword>
<keyword evidence="5 11" id="KW-0812">Transmembrane</keyword>
<evidence type="ECO:0000313" key="13">
    <source>
        <dbReference type="EMBL" id="AAK78864.1"/>
    </source>
</evidence>
<dbReference type="HOGENOM" id="CLU_021310_1_0_9"/>
<dbReference type="CDD" id="cd16015">
    <property type="entry name" value="LTA_synthase"/>
    <property type="match status" value="1"/>
</dbReference>
<dbReference type="InterPro" id="IPR017850">
    <property type="entry name" value="Alkaline_phosphatase_core_sf"/>
</dbReference>
<dbReference type="KEGG" id="cac:CA_C0888"/>
<protein>
    <submittedName>
        <fullName evidence="13">Phosphoglycerol transferase MdoB related protein, alkaline phosphatase superfamily</fullName>
    </submittedName>
</protein>
<dbReference type="GO" id="GO:0005886">
    <property type="term" value="C:plasma membrane"/>
    <property type="evidence" value="ECO:0007669"/>
    <property type="project" value="UniProtKB-SubCell"/>
</dbReference>
<comment type="similarity">
    <text evidence="3">Belongs to the LTA synthase family.</text>
</comment>
<evidence type="ECO:0000256" key="5">
    <source>
        <dbReference type="ARBA" id="ARBA00022692"/>
    </source>
</evidence>
<evidence type="ECO:0000256" key="7">
    <source>
        <dbReference type="ARBA" id="ARBA00023136"/>
    </source>
</evidence>
<dbReference type="OrthoDB" id="5901192at2"/>
<dbReference type="Proteomes" id="UP000000814">
    <property type="component" value="Chromosome"/>
</dbReference>
<dbReference type="PIR" id="E97009">
    <property type="entry name" value="E97009"/>
</dbReference>
<dbReference type="STRING" id="272562.CA_C0888"/>
<keyword evidence="9" id="KW-0479">Metal-binding</keyword>
<dbReference type="GeneID" id="44997399"/>
<organism evidence="13 14">
    <name type="scientific">Clostridium acetobutylicum (strain ATCC 824 / DSM 792 / JCM 1419 / IAM 19013 / LMG 5710 / NBRC 13948 / NRRL B-527 / VKM B-1787 / 2291 / W)</name>
    <dbReference type="NCBI Taxonomy" id="272562"/>
    <lineage>
        <taxon>Bacteria</taxon>
        <taxon>Bacillati</taxon>
        <taxon>Bacillota</taxon>
        <taxon>Clostridia</taxon>
        <taxon>Eubacteriales</taxon>
        <taxon>Clostridiaceae</taxon>
        <taxon>Clostridium</taxon>
    </lineage>
</organism>
<evidence type="ECO:0000256" key="3">
    <source>
        <dbReference type="ARBA" id="ARBA00009983"/>
    </source>
</evidence>
<feature type="active site" evidence="8">
    <location>
        <position position="306"/>
    </location>
</feature>
<comment type="pathway">
    <text evidence="2">Cell wall biogenesis; lipoteichoic acid biosynthesis.</text>
</comment>
<dbReference type="InterPro" id="IPR012160">
    <property type="entry name" value="LtaS-like"/>
</dbReference>
<dbReference type="Pfam" id="PF00884">
    <property type="entry name" value="Sulfatase"/>
    <property type="match status" value="1"/>
</dbReference>
<dbReference type="PATRIC" id="fig|272562.8.peg.1098"/>
<sequence>MNKFLDKFKTIKFDVLFIITFFILILKFSIFIGFTTITNANLLTVFNGFFNIASYSILIIFTLGYLSIALLFKNRARGTALIVLNLIMSIILLGDLWYYRGFNSFLSFHLLKETTNLDDLQGSIIAMIHKEDLIFVVDLVIIAAVYLFSRNSYKKCKRNIKLFAIFILVAMLYIPVSIRIFHNYTYKYWTASRWNPIYTMERISPIGYHVYDGIDFFSDLKPLALNKKDKGKIKAWYKENQENLPDNKYKGMFKGKNLLVIQTESLENFVINQKIDGQEVTPNLNKMIKNSIYFSNYHENVNLGVSSDADLMTNASIYPVRRGSTFFRFPDNKYNSLPSIMKKYGYYTMAIHPDKAMYWNWMPALSAMGGFDRTIDSSHFNEYEKINLGISDGAYLKQLEPMIVNEQKPFYDFVVTLTNHTPFVLPTKYRELKLDKAFDSTEMGGYMQCIHYTDKQIGIFLDKLRNAGVLQNTVVVIYGDHTGIHKYFQSEIPKMPGIKNWMIDDQMKIPLIVYDGSGKMQQEEKNVTGGEIDLMPTILYTMGVDKKYYEQTVMGRNLLNTNKDYDLLTNGKILGNPSAEDKKHLSKAFNISDDIIQGQYFGTKNK</sequence>
<gene>
    <name evidence="13" type="ordered locus">CA_C0888</name>
</gene>
<feature type="binding site" evidence="9">
    <location>
        <position position="420"/>
    </location>
    <ligand>
        <name>substrate</name>
    </ligand>
</feature>
<feature type="binding site" evidence="10">
    <location>
        <position position="264"/>
    </location>
    <ligand>
        <name>Mn(2+)</name>
        <dbReference type="ChEBI" id="CHEBI:29035"/>
    </ligand>
</feature>
<dbReference type="Gene3D" id="3.40.720.10">
    <property type="entry name" value="Alkaline Phosphatase, subunit A"/>
    <property type="match status" value="1"/>
</dbReference>
<accession>Q97KM9</accession>
<dbReference type="GO" id="GO:0046872">
    <property type="term" value="F:metal ion binding"/>
    <property type="evidence" value="ECO:0007669"/>
    <property type="project" value="UniProtKB-KW"/>
</dbReference>
<dbReference type="EMBL" id="AE001437">
    <property type="protein sequence ID" value="AAK78864.1"/>
    <property type="molecule type" value="Genomic_DNA"/>
</dbReference>
<dbReference type="PANTHER" id="PTHR47371">
    <property type="entry name" value="LIPOTEICHOIC ACID SYNTHASE"/>
    <property type="match status" value="1"/>
</dbReference>
<evidence type="ECO:0000256" key="1">
    <source>
        <dbReference type="ARBA" id="ARBA00004651"/>
    </source>
</evidence>
<evidence type="ECO:0000259" key="12">
    <source>
        <dbReference type="Pfam" id="PF00884"/>
    </source>
</evidence>
<reference evidence="13 14" key="1">
    <citation type="journal article" date="2001" name="J. Bacteriol.">
        <title>Genome sequence and comparative analysis of the solvent-producing bacterium Clostridium acetobutylicum.</title>
        <authorList>
            <person name="Nolling J."/>
            <person name="Breton G."/>
            <person name="Omelchenko M.V."/>
            <person name="Makarova K.S."/>
            <person name="Zeng Q."/>
            <person name="Gibson R."/>
            <person name="Lee H.M."/>
            <person name="Dubois J."/>
            <person name="Qiu D."/>
            <person name="Hitti J."/>
            <person name="Wolf Y.I."/>
            <person name="Tatusov R.L."/>
            <person name="Sabathe F."/>
            <person name="Doucette-Stamm L."/>
            <person name="Soucaille P."/>
            <person name="Daly M.J."/>
            <person name="Bennett G.N."/>
            <person name="Koonin E.V."/>
            <person name="Smith D.R."/>
        </authorList>
    </citation>
    <scope>NUCLEOTIDE SEQUENCE [LARGE SCALE GENOMIC DNA]</scope>
    <source>
        <strain evidence="14">ATCC 824 / DSM 792 / JCM 1419 / LMG 5710 / VKM B-1787</strain>
    </source>
</reference>
<keyword evidence="6 11" id="KW-1133">Transmembrane helix</keyword>
<comment type="subcellular location">
    <subcellularLocation>
        <location evidence="1">Cell membrane</location>
        <topology evidence="1">Multi-pass membrane protein</topology>
    </subcellularLocation>
</comment>
<proteinExistence type="inferred from homology"/>
<dbReference type="InterPro" id="IPR050448">
    <property type="entry name" value="OpgB/LTA_synthase_biosynth"/>
</dbReference>
<feature type="binding site" evidence="10">
    <location>
        <position position="481"/>
    </location>
    <ligand>
        <name>Mn(2+)</name>
        <dbReference type="ChEBI" id="CHEBI:29035"/>
    </ligand>
</feature>
<feature type="domain" description="Sulfatase N-terminal" evidence="12">
    <location>
        <begin position="256"/>
        <end position="544"/>
    </location>
</feature>
<feature type="transmembrane region" description="Helical" evidence="11">
    <location>
        <begin position="161"/>
        <end position="181"/>
    </location>
</feature>
<keyword evidence="9" id="KW-0464">Manganese</keyword>
<dbReference type="RefSeq" id="WP_010964206.1">
    <property type="nucleotide sequence ID" value="NC_003030.1"/>
</dbReference>
<evidence type="ECO:0000256" key="10">
    <source>
        <dbReference type="PIRSR" id="PIRSR005091-3"/>
    </source>
</evidence>
<evidence type="ECO:0000256" key="4">
    <source>
        <dbReference type="ARBA" id="ARBA00022475"/>
    </source>
</evidence>
<dbReference type="eggNOG" id="COG1368">
    <property type="taxonomic scope" value="Bacteria"/>
</dbReference>
<evidence type="ECO:0000313" key="14">
    <source>
        <dbReference type="Proteomes" id="UP000000814"/>
    </source>
</evidence>
<dbReference type="PIRSF" id="PIRSF005091">
    <property type="entry name" value="Mmb_sulf_HI1246"/>
    <property type="match status" value="1"/>
</dbReference>